<sequence length="46" mass="5202">METSTDTNNNDNEGHPGRLQFTGSQRLTIAGRTPANRQTFKRDNRP</sequence>
<reference evidence="2" key="1">
    <citation type="submission" date="2022-04" db="EMBL/GenBank/DDBJ databases">
        <title>Halocatena sp. nov., isolated from a salt lake.</title>
        <authorList>
            <person name="Cui H.-L."/>
        </authorList>
    </citation>
    <scope>NUCLEOTIDE SEQUENCE</scope>
    <source>
        <strain evidence="2">AD-1</strain>
        <plasmid evidence="2">unnamed1</plasmid>
    </source>
</reference>
<feature type="compositionally biased region" description="Low complexity" evidence="1">
    <location>
        <begin position="1"/>
        <end position="11"/>
    </location>
</feature>
<dbReference type="Proteomes" id="UP000831768">
    <property type="component" value="Plasmid unnamed1"/>
</dbReference>
<evidence type="ECO:0000256" key="1">
    <source>
        <dbReference type="SAM" id="MobiDB-lite"/>
    </source>
</evidence>
<organism evidence="2 3">
    <name type="scientific">Halocatena salina</name>
    <dbReference type="NCBI Taxonomy" id="2934340"/>
    <lineage>
        <taxon>Archaea</taxon>
        <taxon>Methanobacteriati</taxon>
        <taxon>Methanobacteriota</taxon>
        <taxon>Stenosarchaea group</taxon>
        <taxon>Halobacteria</taxon>
        <taxon>Halobacteriales</taxon>
        <taxon>Natronomonadaceae</taxon>
        <taxon>Halocatena</taxon>
    </lineage>
</organism>
<geneLocation type="plasmid" evidence="2 3">
    <name>unnamed1</name>
</geneLocation>
<feature type="region of interest" description="Disordered" evidence="1">
    <location>
        <begin position="1"/>
        <end position="46"/>
    </location>
</feature>
<dbReference type="AlphaFoldDB" id="A0A8U0A5S3"/>
<protein>
    <submittedName>
        <fullName evidence="2">Uncharacterized protein</fullName>
    </submittedName>
</protein>
<dbReference type="EMBL" id="CP096020">
    <property type="protein sequence ID" value="UPM44540.1"/>
    <property type="molecule type" value="Genomic_DNA"/>
</dbReference>
<keyword evidence="2" id="KW-0614">Plasmid</keyword>
<evidence type="ECO:0000313" key="2">
    <source>
        <dbReference type="EMBL" id="UPM44540.1"/>
    </source>
</evidence>
<dbReference type="RefSeq" id="WP_247995194.1">
    <property type="nucleotide sequence ID" value="NZ_CP096020.1"/>
</dbReference>
<accession>A0A8U0A5S3</accession>
<name>A0A8U0A5S3_9EURY</name>
<keyword evidence="3" id="KW-1185">Reference proteome</keyword>
<gene>
    <name evidence="2" type="ORF">MW046_14015</name>
</gene>
<proteinExistence type="predicted"/>
<dbReference type="GeneID" id="71929184"/>
<dbReference type="KEGG" id="haad:MW046_14015"/>
<evidence type="ECO:0000313" key="3">
    <source>
        <dbReference type="Proteomes" id="UP000831768"/>
    </source>
</evidence>